<organism evidence="1 2">
    <name type="scientific">Stylosanthes scabra</name>
    <dbReference type="NCBI Taxonomy" id="79078"/>
    <lineage>
        <taxon>Eukaryota</taxon>
        <taxon>Viridiplantae</taxon>
        <taxon>Streptophyta</taxon>
        <taxon>Embryophyta</taxon>
        <taxon>Tracheophyta</taxon>
        <taxon>Spermatophyta</taxon>
        <taxon>Magnoliopsida</taxon>
        <taxon>eudicotyledons</taxon>
        <taxon>Gunneridae</taxon>
        <taxon>Pentapetalae</taxon>
        <taxon>rosids</taxon>
        <taxon>fabids</taxon>
        <taxon>Fabales</taxon>
        <taxon>Fabaceae</taxon>
        <taxon>Papilionoideae</taxon>
        <taxon>50 kb inversion clade</taxon>
        <taxon>dalbergioids sensu lato</taxon>
        <taxon>Dalbergieae</taxon>
        <taxon>Pterocarpus clade</taxon>
        <taxon>Stylosanthes</taxon>
    </lineage>
</organism>
<proteinExistence type="predicted"/>
<comment type="caution">
    <text evidence="1">The sequence shown here is derived from an EMBL/GenBank/DDBJ whole genome shotgun (WGS) entry which is preliminary data.</text>
</comment>
<evidence type="ECO:0000313" key="2">
    <source>
        <dbReference type="Proteomes" id="UP001341840"/>
    </source>
</evidence>
<dbReference type="Proteomes" id="UP001341840">
    <property type="component" value="Unassembled WGS sequence"/>
</dbReference>
<gene>
    <name evidence="1" type="ORF">PIB30_074098</name>
</gene>
<evidence type="ECO:0000313" key="1">
    <source>
        <dbReference type="EMBL" id="MED6138423.1"/>
    </source>
</evidence>
<sequence>MAELVAELIWVQNLMKELRFQLPRPPQMYCEIMIADLLTKALPCDSFLHFRQKMNVVSGLASDGCLVRSSDERIGENDEEVSKQGAYGVESMLAEVQTAQSGEHDGRIVTCSIVQRRVHDGVL</sequence>
<dbReference type="EMBL" id="JASCZI010061328">
    <property type="protein sequence ID" value="MED6138423.1"/>
    <property type="molecule type" value="Genomic_DNA"/>
</dbReference>
<reference evidence="1 2" key="1">
    <citation type="journal article" date="2023" name="Plants (Basel)">
        <title>Bridging the Gap: Combining Genomics and Transcriptomics Approaches to Understand Stylosanthes scabra, an Orphan Legume from the Brazilian Caatinga.</title>
        <authorList>
            <person name="Ferreira-Neto J.R.C."/>
            <person name="da Silva M.D."/>
            <person name="Binneck E."/>
            <person name="de Melo N.F."/>
            <person name="da Silva R.H."/>
            <person name="de Melo A.L.T.M."/>
            <person name="Pandolfi V."/>
            <person name="Bustamante F.O."/>
            <person name="Brasileiro-Vidal A.C."/>
            <person name="Benko-Iseppon A.M."/>
        </authorList>
    </citation>
    <scope>NUCLEOTIDE SEQUENCE [LARGE SCALE GENOMIC DNA]</scope>
    <source>
        <tissue evidence="1">Leaves</tissue>
    </source>
</reference>
<accession>A0ABU6SRG1</accession>
<keyword evidence="2" id="KW-1185">Reference proteome</keyword>
<name>A0ABU6SRG1_9FABA</name>
<protein>
    <submittedName>
        <fullName evidence="1">Uncharacterized protein</fullName>
    </submittedName>
</protein>